<reference evidence="2" key="1">
    <citation type="submission" date="2022-11" db="EMBL/GenBank/DDBJ databases">
        <authorList>
            <person name="Petersen C."/>
        </authorList>
    </citation>
    <scope>NUCLEOTIDE SEQUENCE</scope>
    <source>
        <strain evidence="2">IBT 30761</strain>
    </source>
</reference>
<name>A0A9W9EWM3_9EURO</name>
<keyword evidence="3" id="KW-1185">Reference proteome</keyword>
<reference evidence="2" key="2">
    <citation type="journal article" date="2023" name="IMA Fungus">
        <title>Comparative genomic study of the Penicillium genus elucidates a diverse pangenome and 15 lateral gene transfer events.</title>
        <authorList>
            <person name="Petersen C."/>
            <person name="Sorensen T."/>
            <person name="Nielsen M.R."/>
            <person name="Sondergaard T.E."/>
            <person name="Sorensen J.L."/>
            <person name="Fitzpatrick D.A."/>
            <person name="Frisvad J.C."/>
            <person name="Nielsen K.L."/>
        </authorList>
    </citation>
    <scope>NUCLEOTIDE SEQUENCE</scope>
    <source>
        <strain evidence="2">IBT 30761</strain>
    </source>
</reference>
<gene>
    <name evidence="2" type="ORF">N7532_007900</name>
</gene>
<dbReference type="RefSeq" id="XP_056471198.1">
    <property type="nucleotide sequence ID" value="XM_056620392.1"/>
</dbReference>
<dbReference type="EMBL" id="JAPQKI010000009">
    <property type="protein sequence ID" value="KAJ5089216.1"/>
    <property type="molecule type" value="Genomic_DNA"/>
</dbReference>
<feature type="compositionally biased region" description="Gly residues" evidence="1">
    <location>
        <begin position="188"/>
        <end position="197"/>
    </location>
</feature>
<dbReference type="GeneID" id="81359371"/>
<proteinExistence type="predicted"/>
<accession>A0A9W9EWM3</accession>
<comment type="caution">
    <text evidence="2">The sequence shown here is derived from an EMBL/GenBank/DDBJ whole genome shotgun (WGS) entry which is preliminary data.</text>
</comment>
<feature type="region of interest" description="Disordered" evidence="1">
    <location>
        <begin position="188"/>
        <end position="210"/>
    </location>
</feature>
<feature type="compositionally biased region" description="Polar residues" evidence="1">
    <location>
        <begin position="37"/>
        <end position="48"/>
    </location>
</feature>
<sequence>MQQIAQSHAAQESAVRAQNERNAAQEERIQRLEALLQNMTTGSGSTPEQPRIDAEPEHREKTEVHRPRARLPDPAMFSGSTSEWPSWRMENKINVDGQAIRSPQDQFAEQGLASEKPKLDLASFRLGVLALDVVLGLELILTVFHFFQFGVGGLNECSLLNNVHVVVGSRFSGASILASLRASELAKGSGGPVGGGSAIPLGTESQLTTG</sequence>
<evidence type="ECO:0000313" key="3">
    <source>
        <dbReference type="Proteomes" id="UP001149074"/>
    </source>
</evidence>
<evidence type="ECO:0000256" key="1">
    <source>
        <dbReference type="SAM" id="MobiDB-lite"/>
    </source>
</evidence>
<organism evidence="2 3">
    <name type="scientific">Penicillium argentinense</name>
    <dbReference type="NCBI Taxonomy" id="1131581"/>
    <lineage>
        <taxon>Eukaryota</taxon>
        <taxon>Fungi</taxon>
        <taxon>Dikarya</taxon>
        <taxon>Ascomycota</taxon>
        <taxon>Pezizomycotina</taxon>
        <taxon>Eurotiomycetes</taxon>
        <taxon>Eurotiomycetidae</taxon>
        <taxon>Eurotiales</taxon>
        <taxon>Aspergillaceae</taxon>
        <taxon>Penicillium</taxon>
    </lineage>
</organism>
<protein>
    <submittedName>
        <fullName evidence="2">Uncharacterized protein</fullName>
    </submittedName>
</protein>
<feature type="compositionally biased region" description="Polar residues" evidence="1">
    <location>
        <begin position="1"/>
        <end position="10"/>
    </location>
</feature>
<dbReference type="Proteomes" id="UP001149074">
    <property type="component" value="Unassembled WGS sequence"/>
</dbReference>
<feature type="region of interest" description="Disordered" evidence="1">
    <location>
        <begin position="1"/>
        <end position="83"/>
    </location>
</feature>
<feature type="compositionally biased region" description="Basic and acidic residues" evidence="1">
    <location>
        <begin position="50"/>
        <end position="66"/>
    </location>
</feature>
<dbReference type="AlphaFoldDB" id="A0A9W9EWM3"/>
<evidence type="ECO:0000313" key="2">
    <source>
        <dbReference type="EMBL" id="KAJ5089216.1"/>
    </source>
</evidence>